<reference evidence="1" key="1">
    <citation type="submission" date="2019-07" db="EMBL/GenBank/DDBJ databases">
        <authorList>
            <person name="Dittberner H."/>
        </authorList>
    </citation>
    <scope>NUCLEOTIDE SEQUENCE [LARGE SCALE GENOMIC DNA]</scope>
</reference>
<evidence type="ECO:0000313" key="2">
    <source>
        <dbReference type="Proteomes" id="UP000489600"/>
    </source>
</evidence>
<dbReference type="Proteomes" id="UP000489600">
    <property type="component" value="Unassembled WGS sequence"/>
</dbReference>
<organism evidence="1 2">
    <name type="scientific">Arabis nemorensis</name>
    <dbReference type="NCBI Taxonomy" id="586526"/>
    <lineage>
        <taxon>Eukaryota</taxon>
        <taxon>Viridiplantae</taxon>
        <taxon>Streptophyta</taxon>
        <taxon>Embryophyta</taxon>
        <taxon>Tracheophyta</taxon>
        <taxon>Spermatophyta</taxon>
        <taxon>Magnoliopsida</taxon>
        <taxon>eudicotyledons</taxon>
        <taxon>Gunneridae</taxon>
        <taxon>Pentapetalae</taxon>
        <taxon>rosids</taxon>
        <taxon>malvids</taxon>
        <taxon>Brassicales</taxon>
        <taxon>Brassicaceae</taxon>
        <taxon>Arabideae</taxon>
        <taxon>Arabis</taxon>
    </lineage>
</organism>
<dbReference type="OrthoDB" id="1102328at2759"/>
<protein>
    <submittedName>
        <fullName evidence="1">Uncharacterized protein</fullName>
    </submittedName>
</protein>
<comment type="caution">
    <text evidence="1">The sequence shown here is derived from an EMBL/GenBank/DDBJ whole genome shotgun (WGS) entry which is preliminary data.</text>
</comment>
<dbReference type="EMBL" id="CABITT030000004">
    <property type="protein sequence ID" value="VVB01513.1"/>
    <property type="molecule type" value="Genomic_DNA"/>
</dbReference>
<gene>
    <name evidence="1" type="ORF">ANE_LOCUS11957</name>
</gene>
<proteinExistence type="predicted"/>
<sequence>MGKLVRLVRGIWVKAETGEWDFKYDPSDRGFGVMIWENETLESLMGVVRTRYLLLHTTPVVLTYQYPE</sequence>
<dbReference type="AlphaFoldDB" id="A0A565BKZ5"/>
<accession>A0A565BKZ5</accession>
<keyword evidence="2" id="KW-1185">Reference proteome</keyword>
<name>A0A565BKZ5_9BRAS</name>
<evidence type="ECO:0000313" key="1">
    <source>
        <dbReference type="EMBL" id="VVB01513.1"/>
    </source>
</evidence>